<dbReference type="RefSeq" id="WP_344756477.1">
    <property type="nucleotide sequence ID" value="NZ_BAABBW010000005.1"/>
</dbReference>
<dbReference type="EMBL" id="BAABBW010000005">
    <property type="protein sequence ID" value="GAA4179948.1"/>
    <property type="molecule type" value="Genomic_DNA"/>
</dbReference>
<comment type="caution">
    <text evidence="1">The sequence shown here is derived from an EMBL/GenBank/DDBJ whole genome shotgun (WGS) entry which is preliminary data.</text>
</comment>
<evidence type="ECO:0000313" key="2">
    <source>
        <dbReference type="Proteomes" id="UP001501079"/>
    </source>
</evidence>
<name>A0ABP8A8S3_9MICO</name>
<protein>
    <submittedName>
        <fullName evidence="1">Ribbon-helix-helix protein, CopG family</fullName>
    </submittedName>
</protein>
<accession>A0ABP8A8S3</accession>
<sequence>MKTAISLLDDDFERFERVAARNGMSRSEFYRRAGAKFAEELEGTSALTAIAEDVLSLAGQPSGDGLLHAESQRVIQTGSEW</sequence>
<dbReference type="Proteomes" id="UP001501079">
    <property type="component" value="Unassembled WGS sequence"/>
</dbReference>
<reference evidence="2" key="1">
    <citation type="journal article" date="2019" name="Int. J. Syst. Evol. Microbiol.">
        <title>The Global Catalogue of Microorganisms (GCM) 10K type strain sequencing project: providing services to taxonomists for standard genome sequencing and annotation.</title>
        <authorList>
            <consortium name="The Broad Institute Genomics Platform"/>
            <consortium name="The Broad Institute Genome Sequencing Center for Infectious Disease"/>
            <person name="Wu L."/>
            <person name="Ma J."/>
        </authorList>
    </citation>
    <scope>NUCLEOTIDE SEQUENCE [LARGE SCALE GENOMIC DNA]</scope>
    <source>
        <strain evidence="2">JCM 17591</strain>
    </source>
</reference>
<gene>
    <name evidence="1" type="ORF">GCM10022287_33120</name>
</gene>
<keyword evidence="2" id="KW-1185">Reference proteome</keyword>
<proteinExistence type="predicted"/>
<organism evidence="1 2">
    <name type="scientific">Gryllotalpicola koreensis</name>
    <dbReference type="NCBI Taxonomy" id="993086"/>
    <lineage>
        <taxon>Bacteria</taxon>
        <taxon>Bacillati</taxon>
        <taxon>Actinomycetota</taxon>
        <taxon>Actinomycetes</taxon>
        <taxon>Micrococcales</taxon>
        <taxon>Microbacteriaceae</taxon>
        <taxon>Gryllotalpicola</taxon>
    </lineage>
</organism>
<evidence type="ECO:0000313" key="1">
    <source>
        <dbReference type="EMBL" id="GAA4179948.1"/>
    </source>
</evidence>
<dbReference type="CDD" id="cd21631">
    <property type="entry name" value="RHH_CopG_NikR-like"/>
    <property type="match status" value="1"/>
</dbReference>